<dbReference type="EMBL" id="JBHTGL010000001">
    <property type="protein sequence ID" value="MFD0621557.1"/>
    <property type="molecule type" value="Genomic_DNA"/>
</dbReference>
<evidence type="ECO:0000313" key="3">
    <source>
        <dbReference type="Proteomes" id="UP001596915"/>
    </source>
</evidence>
<accession>A0ABW2WJC3</accession>
<dbReference type="EMBL" id="JBHTGL010000008">
    <property type="protein sequence ID" value="MFD0629310.1"/>
    <property type="molecule type" value="Genomic_DNA"/>
</dbReference>
<evidence type="ECO:0000313" key="1">
    <source>
        <dbReference type="EMBL" id="MFD0621557.1"/>
    </source>
</evidence>
<reference evidence="3" key="2">
    <citation type="journal article" date="2019" name="Int. J. Syst. Evol. Microbiol.">
        <title>The Global Catalogue of Microorganisms (GCM) 10K type strain sequencing project: providing services to taxonomists for standard genome sequencing and annotation.</title>
        <authorList>
            <consortium name="The Broad Institute Genomics Platform"/>
            <consortium name="The Broad Institute Genome Sequencing Center for Infectious Disease"/>
            <person name="Wu L."/>
            <person name="Ma J."/>
        </authorList>
    </citation>
    <scope>NUCLEOTIDE SEQUENCE [LARGE SCALE GENOMIC DNA]</scope>
    <source>
        <strain evidence="3">JCM 12607</strain>
    </source>
</reference>
<sequence length="167" mass="18681">MSLDLSCLVEERSAFVALLVREDVLDVSVSFNSFAFQESDDSLVPVPYAQAYERGGFLTQHARRIDVYSGAHTHDAEVRVRVWDMEPETGGGPWDKQDEADFESATGDIAIWSTVHGRLPDLISLGAPGRWRVRVSCSGRAEAKRVSEQEGVAYGVEKYVVDFWLQR</sequence>
<dbReference type="Proteomes" id="UP001596915">
    <property type="component" value="Unassembled WGS sequence"/>
</dbReference>
<name>A0ABW2WJC3_9ACTN</name>
<evidence type="ECO:0000313" key="2">
    <source>
        <dbReference type="EMBL" id="MFD0629310.1"/>
    </source>
</evidence>
<reference evidence="1" key="3">
    <citation type="submission" date="2024-09" db="EMBL/GenBank/DDBJ databases">
        <authorList>
            <person name="Sun Q."/>
            <person name="Mori K."/>
        </authorList>
    </citation>
    <scope>NUCLEOTIDE SEQUENCE</scope>
    <source>
        <strain evidence="1">JCM 12607</strain>
    </source>
</reference>
<reference evidence="1" key="1">
    <citation type="journal article" date="2014" name="Int. J. Syst. Evol. Microbiol.">
        <title>Complete genome of a new Firmicutes species belonging to the dominant human colonic microbiota ('Ruminococcus bicirculans') reveals two chromosomes and a selective capacity to utilize plant glucans.</title>
        <authorList>
            <consortium name="NISC Comparative Sequencing Program"/>
            <person name="Wegmann U."/>
            <person name="Louis P."/>
            <person name="Goesmann A."/>
            <person name="Henrissat B."/>
            <person name="Duncan S.H."/>
            <person name="Flint H.J."/>
        </authorList>
    </citation>
    <scope>NUCLEOTIDE SEQUENCE</scope>
    <source>
        <strain evidence="1">JCM 12607</strain>
    </source>
</reference>
<gene>
    <name evidence="1" type="ORF">ACFQ2K_00765</name>
    <name evidence="2" type="ORF">ACFQ2K_48615</name>
</gene>
<keyword evidence="3" id="KW-1185">Reference proteome</keyword>
<comment type="caution">
    <text evidence="1">The sequence shown here is derived from an EMBL/GenBank/DDBJ whole genome shotgun (WGS) entry which is preliminary data.</text>
</comment>
<protein>
    <submittedName>
        <fullName evidence="1">Uncharacterized protein</fullName>
    </submittedName>
</protein>
<proteinExistence type="predicted"/>
<organism evidence="1 3">
    <name type="scientific">Streptomyces sanglieri</name>
    <dbReference type="NCBI Taxonomy" id="193460"/>
    <lineage>
        <taxon>Bacteria</taxon>
        <taxon>Bacillati</taxon>
        <taxon>Actinomycetota</taxon>
        <taxon>Actinomycetes</taxon>
        <taxon>Kitasatosporales</taxon>
        <taxon>Streptomycetaceae</taxon>
        <taxon>Streptomyces</taxon>
    </lineage>
</organism>